<reference evidence="1" key="1">
    <citation type="submission" date="2023-02" db="EMBL/GenBank/DDBJ databases">
        <title>Description of Herbaspirillum huttiense subsp. nephrolepsisexaltata and Herbaspirillum huttiense subsp. lycopersicon.</title>
        <authorList>
            <person name="Poudel M."/>
            <person name="Sharma A."/>
            <person name="Goss E."/>
            <person name="Tapia J.H."/>
            <person name="Harmon C.M."/>
            <person name="Jones J.B."/>
        </authorList>
    </citation>
    <scope>NUCLEOTIDE SEQUENCE</scope>
    <source>
        <strain evidence="1">NC40101</strain>
    </source>
</reference>
<sequence length="58" mass="6392">MSNSAGDGGEAVDARKEGLPCSCPGCIDVVHKKLKLHYFEISSLTAWKIVKVFANFWH</sequence>
<protein>
    <submittedName>
        <fullName evidence="1">Uncharacterized protein</fullName>
    </submittedName>
</protein>
<name>A0AAE4GDP6_9BURK</name>
<accession>A0AAE4GDP6</accession>
<proteinExistence type="predicted"/>
<evidence type="ECO:0000313" key="1">
    <source>
        <dbReference type="EMBL" id="MDT0339916.1"/>
    </source>
</evidence>
<organism evidence="1">
    <name type="scientific">Herbaspirillum huttiense subsp. nephrolepidis</name>
    <dbReference type="NCBI Taxonomy" id="3075126"/>
    <lineage>
        <taxon>Bacteria</taxon>
        <taxon>Pseudomonadati</taxon>
        <taxon>Pseudomonadota</taxon>
        <taxon>Betaproteobacteria</taxon>
        <taxon>Burkholderiales</taxon>
        <taxon>Oxalobacteraceae</taxon>
        <taxon>Herbaspirillum</taxon>
    </lineage>
</organism>
<comment type="caution">
    <text evidence="1">The sequence shown here is derived from an EMBL/GenBank/DDBJ whole genome shotgun (WGS) entry which is preliminary data.</text>
</comment>
<dbReference type="AlphaFoldDB" id="A0AAE4GDP6"/>
<dbReference type="EMBL" id="JAVRAA010000016">
    <property type="protein sequence ID" value="MDT0339916.1"/>
    <property type="molecule type" value="Genomic_DNA"/>
</dbReference>
<gene>
    <name evidence="1" type="ORF">RJN63_24020</name>
</gene>
<dbReference type="RefSeq" id="WP_259433234.1">
    <property type="nucleotide sequence ID" value="NZ_JAVLSM010000015.1"/>
</dbReference>